<dbReference type="EMBL" id="BAABKP010000006">
    <property type="protein sequence ID" value="GAA4800054.1"/>
    <property type="molecule type" value="Genomic_DNA"/>
</dbReference>
<dbReference type="Pfam" id="PF12728">
    <property type="entry name" value="HTH_17"/>
    <property type="match status" value="1"/>
</dbReference>
<accession>A0ABP9BSX7</accession>
<organism evidence="2 3">
    <name type="scientific">Rothia endophytica</name>
    <dbReference type="NCBI Taxonomy" id="1324766"/>
    <lineage>
        <taxon>Bacteria</taxon>
        <taxon>Bacillati</taxon>
        <taxon>Actinomycetota</taxon>
        <taxon>Actinomycetes</taxon>
        <taxon>Micrococcales</taxon>
        <taxon>Micrococcaceae</taxon>
        <taxon>Rothia</taxon>
    </lineage>
</organism>
<protein>
    <recommendedName>
        <fullName evidence="1">Helix-turn-helix domain-containing protein</fullName>
    </recommendedName>
</protein>
<evidence type="ECO:0000259" key="1">
    <source>
        <dbReference type="Pfam" id="PF12728"/>
    </source>
</evidence>
<dbReference type="InterPro" id="IPR041657">
    <property type="entry name" value="HTH_17"/>
</dbReference>
<keyword evidence="3" id="KW-1185">Reference proteome</keyword>
<dbReference type="Gene3D" id="1.10.1660.10">
    <property type="match status" value="1"/>
</dbReference>
<dbReference type="SUPFAM" id="SSF46955">
    <property type="entry name" value="Putative DNA-binding domain"/>
    <property type="match status" value="1"/>
</dbReference>
<dbReference type="InterPro" id="IPR009061">
    <property type="entry name" value="DNA-bd_dom_put_sf"/>
</dbReference>
<reference evidence="3" key="1">
    <citation type="journal article" date="2019" name="Int. J. Syst. Evol. Microbiol.">
        <title>The Global Catalogue of Microorganisms (GCM) 10K type strain sequencing project: providing services to taxonomists for standard genome sequencing and annotation.</title>
        <authorList>
            <consortium name="The Broad Institute Genomics Platform"/>
            <consortium name="The Broad Institute Genome Sequencing Center for Infectious Disease"/>
            <person name="Wu L."/>
            <person name="Ma J."/>
        </authorList>
    </citation>
    <scope>NUCLEOTIDE SEQUENCE [LARGE SCALE GENOMIC DNA]</scope>
    <source>
        <strain evidence="3">JCM 18541</strain>
    </source>
</reference>
<sequence length="115" mass="12948">MDTFHTTADNSWGLEPLIDVGELATYLGIPVSTIYYWRTRGLGPPAYRLGKHLKFAVSDVRDWILYTDETPFVPVYSRPTLSESKAAIEAGAEPSYSGTFVGTFWTRSRTQRAPR</sequence>
<feature type="domain" description="Helix-turn-helix" evidence="1">
    <location>
        <begin position="18"/>
        <end position="64"/>
    </location>
</feature>
<name>A0ABP9BSX7_9MICC</name>
<dbReference type="Proteomes" id="UP001500187">
    <property type="component" value="Unassembled WGS sequence"/>
</dbReference>
<evidence type="ECO:0000313" key="2">
    <source>
        <dbReference type="EMBL" id="GAA4800054.1"/>
    </source>
</evidence>
<evidence type="ECO:0000313" key="3">
    <source>
        <dbReference type="Proteomes" id="UP001500187"/>
    </source>
</evidence>
<proteinExistence type="predicted"/>
<gene>
    <name evidence="2" type="ORF">GCM10023352_20040</name>
</gene>
<comment type="caution">
    <text evidence="2">The sequence shown here is derived from an EMBL/GenBank/DDBJ whole genome shotgun (WGS) entry which is preliminary data.</text>
</comment>